<gene>
    <name evidence="2" type="ORF">RA271_27600</name>
</gene>
<feature type="non-terminal residue" evidence="2">
    <location>
        <position position="181"/>
    </location>
</feature>
<evidence type="ECO:0000313" key="3">
    <source>
        <dbReference type="Proteomes" id="UP001610657"/>
    </source>
</evidence>
<reference evidence="2 3" key="1">
    <citation type="submission" date="2023-08" db="EMBL/GenBank/DDBJ databases">
        <title>Genomic and mutational analysis of Pseudomonas syringae pv. tagetis EB037 pathogenicity on sunflower.</title>
        <authorList>
            <person name="Maul J.E."/>
        </authorList>
    </citation>
    <scope>NUCLEOTIDE SEQUENCE [LARGE SCALE GENOMIC DNA]</scope>
    <source>
        <strain evidence="2 3">EB037_T1</strain>
    </source>
</reference>
<protein>
    <submittedName>
        <fullName evidence="2">Uncharacterized protein</fullName>
    </submittedName>
</protein>
<evidence type="ECO:0000313" key="2">
    <source>
        <dbReference type="EMBL" id="MFH7518899.1"/>
    </source>
</evidence>
<accession>A0ABW7NVM3</accession>
<feature type="region of interest" description="Disordered" evidence="1">
    <location>
        <begin position="162"/>
        <end position="181"/>
    </location>
</feature>
<organism evidence="2 3">
    <name type="scientific">Pseudomonas syringae pv. tagetis</name>
    <dbReference type="NCBI Taxonomy" id="129140"/>
    <lineage>
        <taxon>Bacteria</taxon>
        <taxon>Pseudomonadati</taxon>
        <taxon>Pseudomonadota</taxon>
        <taxon>Gammaproteobacteria</taxon>
        <taxon>Pseudomonadales</taxon>
        <taxon>Pseudomonadaceae</taxon>
        <taxon>Pseudomonas</taxon>
    </lineage>
</organism>
<dbReference type="EMBL" id="JAVCQK010000084">
    <property type="protein sequence ID" value="MFH7518899.1"/>
    <property type="molecule type" value="Genomic_DNA"/>
</dbReference>
<dbReference type="Proteomes" id="UP001610657">
    <property type="component" value="Unassembled WGS sequence"/>
</dbReference>
<proteinExistence type="predicted"/>
<evidence type="ECO:0000256" key="1">
    <source>
        <dbReference type="SAM" id="MobiDB-lite"/>
    </source>
</evidence>
<name>A0ABW7NVM3_9PSED</name>
<comment type="caution">
    <text evidence="2">The sequence shown here is derived from an EMBL/GenBank/DDBJ whole genome shotgun (WGS) entry which is preliminary data.</text>
</comment>
<feature type="non-terminal residue" evidence="2">
    <location>
        <position position="1"/>
    </location>
</feature>
<keyword evidence="3" id="KW-1185">Reference proteome</keyword>
<feature type="compositionally biased region" description="Basic and acidic residues" evidence="1">
    <location>
        <begin position="172"/>
        <end position="181"/>
    </location>
</feature>
<sequence length="181" mass="20205">LLELHVLSIHLPFDSAHGVAQVQILRALHDRMLDVLLLSSAVEDSIARLRSPEAGAMDATGWRDLLQARAPGYRDRIVHVSLQGDEGGMNLDMPQEVLTRIADKGSLAGARFCSFSFENHYWIRWRNLASAYQRYTLEVARTDDPAQQVLAYRAAYAMVARGEPSPPSYKLGSEDKRLASQ</sequence>